<keyword evidence="5" id="KW-1185">Reference proteome</keyword>
<feature type="domain" description="G-patch" evidence="2">
    <location>
        <begin position="686"/>
        <end position="729"/>
    </location>
</feature>
<dbReference type="PANTHER" id="PTHR14195">
    <property type="entry name" value="G PATCH DOMAIN CONTAINING PROTEIN 2"/>
    <property type="match status" value="1"/>
</dbReference>
<dbReference type="EMBL" id="PEDP01000008">
    <property type="protein sequence ID" value="POS88336.1"/>
    <property type="molecule type" value="Genomic_DNA"/>
</dbReference>
<feature type="domain" description="R3H" evidence="3">
    <location>
        <begin position="559"/>
        <end position="621"/>
    </location>
</feature>
<feature type="region of interest" description="Disordered" evidence="1">
    <location>
        <begin position="85"/>
        <end position="128"/>
    </location>
</feature>
<dbReference type="AlphaFoldDB" id="A0A2S4Q214"/>
<evidence type="ECO:0000256" key="1">
    <source>
        <dbReference type="SAM" id="MobiDB-lite"/>
    </source>
</evidence>
<dbReference type="PROSITE" id="PS51061">
    <property type="entry name" value="R3H"/>
    <property type="match status" value="1"/>
</dbReference>
<dbReference type="Proteomes" id="UP000237438">
    <property type="component" value="Unassembled WGS sequence"/>
</dbReference>
<dbReference type="InterPro" id="IPR051189">
    <property type="entry name" value="Splicing_assoc_domain"/>
</dbReference>
<evidence type="ECO:0000259" key="2">
    <source>
        <dbReference type="PROSITE" id="PS50174"/>
    </source>
</evidence>
<feature type="compositionally biased region" description="Low complexity" evidence="1">
    <location>
        <begin position="151"/>
        <end position="165"/>
    </location>
</feature>
<accession>A0A2S4Q214</accession>
<dbReference type="InterPro" id="IPR000467">
    <property type="entry name" value="G_patch_dom"/>
</dbReference>
<evidence type="ECO:0000313" key="5">
    <source>
        <dbReference type="Proteomes" id="UP000237438"/>
    </source>
</evidence>
<feature type="compositionally biased region" description="Basic residues" evidence="1">
    <location>
        <begin position="1"/>
        <end position="13"/>
    </location>
</feature>
<dbReference type="Pfam" id="PF01424">
    <property type="entry name" value="R3H"/>
    <property type="match status" value="1"/>
</dbReference>
<sequence length="729" mass="82417">MAHTKTASRRGNFKSKPYGRGENHKSVLPFAKFSSKNSPSDYLESTLKDEAFSTLNNRRQWYSHRNLRNTKVAFISAGKLENDSLKNTLKSSNEPNYDSGTEPKKGPSQSHQNSITKINTASQEKQSSEIKLVEGLSSNYSGKPNNISPLSNKNCPNSPTPSSSSEEIIVFQGRNPPKFPVISSLEKKDEILDDNNEIFEDEAEEPEVSIKDQQPQLSNHSKEILSPKPIKNICTKLLETQPDPSVVKFNSNDDAITDYLSNINPQDNNALTLFSKRDLGGALDFEYDEVELQRDALIDNNFFSDVYNSRKKFNHTDTYTFNKPETELDVQKACMGKKITRIMSIDSSSSSSSICSTNESNKFKLQNFELELLENFNLELSCSDDSESCEKSDYHDSNIDFFINKQKNFERNANIRRKLTEYDELGISSGNEISKSEFQATYLSRKKFPTSVSSRKKKDKKKLKKKGLAKAKKVKPEFDTNYDELDIFDVMDFDRPSLVKRNTALKLSDPTMEEYMNIAIRNNRFKKQEKKKEREILRNLGLLGNKSGKQDLRIKYKSGMDFNQLKREIKTFLMGGNSTLILPPMKKADRQVVHEIANMLRLKSKSDGVGAGRFPILYRTSRTTKYADDVFQSIEMEFSRGFFPRKNQKTKGALKINDPQNSGTKRGAVSYRDGEIVGGSAPEIAADNKGRTMLEKMGWSSGTALGAINNKGILQPLPHIVKKSKKGLA</sequence>
<reference evidence="4 5" key="1">
    <citation type="submission" date="2017-10" db="EMBL/GenBank/DDBJ databases">
        <title>Development of genomic resources for the powdery mildew, Erysiphe pulchra.</title>
        <authorList>
            <person name="Wadl P.A."/>
            <person name="Mack B.M."/>
            <person name="Moore G."/>
            <person name="Beltz S.B."/>
        </authorList>
    </citation>
    <scope>NUCLEOTIDE SEQUENCE [LARGE SCALE GENOMIC DNA]</scope>
    <source>
        <strain evidence="4">Cflorida</strain>
    </source>
</reference>
<dbReference type="GO" id="GO:0003676">
    <property type="term" value="F:nucleic acid binding"/>
    <property type="evidence" value="ECO:0007669"/>
    <property type="project" value="UniProtKB-UniRule"/>
</dbReference>
<feature type="region of interest" description="Disordered" evidence="1">
    <location>
        <begin position="142"/>
        <end position="166"/>
    </location>
</feature>
<feature type="compositionally biased region" description="Polar residues" evidence="1">
    <location>
        <begin position="85"/>
        <end position="99"/>
    </location>
</feature>
<dbReference type="OrthoDB" id="21470at2759"/>
<evidence type="ECO:0000259" key="3">
    <source>
        <dbReference type="PROSITE" id="PS51061"/>
    </source>
</evidence>
<dbReference type="Gene3D" id="3.30.1370.50">
    <property type="entry name" value="R3H-like domain"/>
    <property type="match status" value="1"/>
</dbReference>
<organism evidence="4 5">
    <name type="scientific">Erysiphe pulchra</name>
    <dbReference type="NCBI Taxonomy" id="225359"/>
    <lineage>
        <taxon>Eukaryota</taxon>
        <taxon>Fungi</taxon>
        <taxon>Dikarya</taxon>
        <taxon>Ascomycota</taxon>
        <taxon>Pezizomycotina</taxon>
        <taxon>Leotiomycetes</taxon>
        <taxon>Erysiphales</taxon>
        <taxon>Erysiphaceae</taxon>
        <taxon>Erysiphe</taxon>
    </lineage>
</organism>
<evidence type="ECO:0000313" key="4">
    <source>
        <dbReference type="EMBL" id="POS88336.1"/>
    </source>
</evidence>
<dbReference type="SUPFAM" id="SSF82708">
    <property type="entry name" value="R3H domain"/>
    <property type="match status" value="1"/>
</dbReference>
<gene>
    <name evidence="4" type="ORF">EPUL_000004</name>
</gene>
<proteinExistence type="predicted"/>
<dbReference type="InterPro" id="IPR001374">
    <property type="entry name" value="R3H_dom"/>
</dbReference>
<protein>
    <recommendedName>
        <fullName evidence="6">Protein SQS1</fullName>
    </recommendedName>
</protein>
<feature type="region of interest" description="Disordered" evidence="1">
    <location>
        <begin position="202"/>
        <end position="221"/>
    </location>
</feature>
<feature type="region of interest" description="Disordered" evidence="1">
    <location>
        <begin position="1"/>
        <end position="23"/>
    </location>
</feature>
<dbReference type="InterPro" id="IPR036867">
    <property type="entry name" value="R3H_dom_sf"/>
</dbReference>
<dbReference type="PROSITE" id="PS50174">
    <property type="entry name" value="G_PATCH"/>
    <property type="match status" value="1"/>
</dbReference>
<feature type="compositionally biased region" description="Polar residues" evidence="1">
    <location>
        <begin position="107"/>
        <end position="125"/>
    </location>
</feature>
<comment type="caution">
    <text evidence="4">The sequence shown here is derived from an EMBL/GenBank/DDBJ whole genome shotgun (WGS) entry which is preliminary data.</text>
</comment>
<dbReference type="Pfam" id="PF01585">
    <property type="entry name" value="G-patch"/>
    <property type="match status" value="1"/>
</dbReference>
<name>A0A2S4Q214_9PEZI</name>
<evidence type="ECO:0008006" key="6">
    <source>
        <dbReference type="Google" id="ProtNLM"/>
    </source>
</evidence>
<dbReference type="STRING" id="225359.A0A2S4Q214"/>
<dbReference type="SMART" id="SM00443">
    <property type="entry name" value="G_patch"/>
    <property type="match status" value="1"/>
</dbReference>